<dbReference type="SUPFAM" id="SSF53850">
    <property type="entry name" value="Periplasmic binding protein-like II"/>
    <property type="match status" value="1"/>
</dbReference>
<feature type="domain" description="HTH lysR-type" evidence="5">
    <location>
        <begin position="3"/>
        <end position="60"/>
    </location>
</feature>
<keyword evidence="2" id="KW-0805">Transcription regulation</keyword>
<name>A0A6J5Z6T7_9ZZZZ</name>
<evidence type="ECO:0000256" key="1">
    <source>
        <dbReference type="ARBA" id="ARBA00009437"/>
    </source>
</evidence>
<reference evidence="6" key="1">
    <citation type="submission" date="2020-05" db="EMBL/GenBank/DDBJ databases">
        <authorList>
            <person name="Chiriac C."/>
            <person name="Salcher M."/>
            <person name="Ghai R."/>
            <person name="Kavagutti S V."/>
        </authorList>
    </citation>
    <scope>NUCLEOTIDE SEQUENCE</scope>
</reference>
<evidence type="ECO:0000256" key="4">
    <source>
        <dbReference type="ARBA" id="ARBA00023163"/>
    </source>
</evidence>
<dbReference type="PROSITE" id="PS50931">
    <property type="entry name" value="HTH_LYSR"/>
    <property type="match status" value="1"/>
</dbReference>
<proteinExistence type="inferred from homology"/>
<evidence type="ECO:0000313" key="6">
    <source>
        <dbReference type="EMBL" id="CAB4338365.1"/>
    </source>
</evidence>
<dbReference type="PANTHER" id="PTHR30126">
    <property type="entry name" value="HTH-TYPE TRANSCRIPTIONAL REGULATOR"/>
    <property type="match status" value="1"/>
</dbReference>
<comment type="similarity">
    <text evidence="1">Belongs to the LysR transcriptional regulatory family.</text>
</comment>
<dbReference type="SUPFAM" id="SSF46785">
    <property type="entry name" value="Winged helix' DNA-binding domain"/>
    <property type="match status" value="1"/>
</dbReference>
<keyword evidence="4" id="KW-0804">Transcription</keyword>
<organism evidence="6">
    <name type="scientific">freshwater metagenome</name>
    <dbReference type="NCBI Taxonomy" id="449393"/>
    <lineage>
        <taxon>unclassified sequences</taxon>
        <taxon>metagenomes</taxon>
        <taxon>ecological metagenomes</taxon>
    </lineage>
</organism>
<evidence type="ECO:0000256" key="2">
    <source>
        <dbReference type="ARBA" id="ARBA00023015"/>
    </source>
</evidence>
<dbReference type="AlphaFoldDB" id="A0A6J5Z6T7"/>
<dbReference type="Pfam" id="PF03466">
    <property type="entry name" value="LysR_substrate"/>
    <property type="match status" value="1"/>
</dbReference>
<dbReference type="Gene3D" id="3.40.190.290">
    <property type="match status" value="1"/>
</dbReference>
<gene>
    <name evidence="6" type="ORF">UFOPK3522_00369</name>
</gene>
<dbReference type="Gene3D" id="1.10.10.10">
    <property type="entry name" value="Winged helix-like DNA-binding domain superfamily/Winged helix DNA-binding domain"/>
    <property type="match status" value="1"/>
</dbReference>
<sequence length="302" mass="31532">MAITLTQLRSFLAVIRSGSVTAAAEELVVTQPSISAAVRALTREIGAPLLERDGRGVTPTAAGRAFAPYATDIIGLLDRGAAAAVEASGVASSGLRIAAVTTAAESFVPVLLQRYAWRNHDVDLTLAVGNRERVLQLLLRREADIAFVGRPPSGGREGRIKSQSVRPNELVLAGAPDEPLTKKSSVTAAELNGSRWLLREQGSGTRTANEDYIAANGLTVSTLTLGSNGAIKQAVRSGLGISFLARDSVASELESGTLAVIPLTNVPPGRPWHVMRSSVGPKSAAVTDFFDFAVAEADKPSG</sequence>
<dbReference type="PRINTS" id="PR00039">
    <property type="entry name" value="HTHLYSR"/>
</dbReference>
<protein>
    <submittedName>
        <fullName evidence="6">Unannotated protein</fullName>
    </submittedName>
</protein>
<dbReference type="EMBL" id="CAESAO010000018">
    <property type="protein sequence ID" value="CAB4338365.1"/>
    <property type="molecule type" value="Genomic_DNA"/>
</dbReference>
<dbReference type="InterPro" id="IPR005119">
    <property type="entry name" value="LysR_subst-bd"/>
</dbReference>
<evidence type="ECO:0000256" key="3">
    <source>
        <dbReference type="ARBA" id="ARBA00023125"/>
    </source>
</evidence>
<accession>A0A6J5Z6T7</accession>
<dbReference type="PANTHER" id="PTHR30126:SF5">
    <property type="entry name" value="HTH-TYPE TRANSCRIPTIONAL ACTIVATOR CMPR"/>
    <property type="match status" value="1"/>
</dbReference>
<dbReference type="GO" id="GO:0000976">
    <property type="term" value="F:transcription cis-regulatory region binding"/>
    <property type="evidence" value="ECO:0007669"/>
    <property type="project" value="TreeGrafter"/>
</dbReference>
<dbReference type="InterPro" id="IPR036388">
    <property type="entry name" value="WH-like_DNA-bd_sf"/>
</dbReference>
<dbReference type="GO" id="GO:0003700">
    <property type="term" value="F:DNA-binding transcription factor activity"/>
    <property type="evidence" value="ECO:0007669"/>
    <property type="project" value="InterPro"/>
</dbReference>
<evidence type="ECO:0000259" key="5">
    <source>
        <dbReference type="PROSITE" id="PS50931"/>
    </source>
</evidence>
<dbReference type="InterPro" id="IPR000847">
    <property type="entry name" value="LysR_HTH_N"/>
</dbReference>
<keyword evidence="3" id="KW-0238">DNA-binding</keyword>
<dbReference type="Pfam" id="PF00126">
    <property type="entry name" value="HTH_1"/>
    <property type="match status" value="1"/>
</dbReference>
<dbReference type="InterPro" id="IPR036390">
    <property type="entry name" value="WH_DNA-bd_sf"/>
</dbReference>